<evidence type="ECO:0000256" key="1">
    <source>
        <dbReference type="SAM" id="MobiDB-lite"/>
    </source>
</evidence>
<dbReference type="PROSITE" id="PS51257">
    <property type="entry name" value="PROKAR_LIPOPROTEIN"/>
    <property type="match status" value="1"/>
</dbReference>
<feature type="domain" description="Endonuclease YhcR N-terminal" evidence="2">
    <location>
        <begin position="58"/>
        <end position="159"/>
    </location>
</feature>
<dbReference type="InterPro" id="IPR045939">
    <property type="entry name" value="YhcR_N"/>
</dbReference>
<evidence type="ECO:0000313" key="4">
    <source>
        <dbReference type="Proteomes" id="UP000029538"/>
    </source>
</evidence>
<protein>
    <recommendedName>
        <fullName evidence="2">Endonuclease YhcR N-terminal domain-containing protein</fullName>
    </recommendedName>
</protein>
<dbReference type="Proteomes" id="UP000029538">
    <property type="component" value="Unassembled WGS sequence"/>
</dbReference>
<dbReference type="EMBL" id="JRNR01000002">
    <property type="protein sequence ID" value="KGF50602.1"/>
    <property type="molecule type" value="Genomic_DNA"/>
</dbReference>
<evidence type="ECO:0000259" key="2">
    <source>
        <dbReference type="Pfam" id="PF19886"/>
    </source>
</evidence>
<reference evidence="3 4" key="1">
    <citation type="submission" date="2014-07" db="EMBL/GenBank/DDBJ databases">
        <authorList>
            <person name="McCorrison J."/>
            <person name="Sanka R."/>
            <person name="Torralba M."/>
            <person name="Gillis M."/>
            <person name="Haft D.H."/>
            <person name="Methe B."/>
            <person name="Sutton G."/>
            <person name="Nelson K.E."/>
        </authorList>
    </citation>
    <scope>NUCLEOTIDE SEQUENCE [LARGE SCALE GENOMIC DNA]</scope>
    <source>
        <strain evidence="3 4">DNF00882</strain>
    </source>
</reference>
<evidence type="ECO:0000313" key="3">
    <source>
        <dbReference type="EMBL" id="KGF50602.1"/>
    </source>
</evidence>
<dbReference type="Pfam" id="PF19886">
    <property type="entry name" value="DUF6359"/>
    <property type="match status" value="1"/>
</dbReference>
<name>A0A096C6K7_9BACT</name>
<comment type="caution">
    <text evidence="3">The sequence shown here is derived from an EMBL/GenBank/DDBJ whole genome shotgun (WGS) entry which is preliminary data.</text>
</comment>
<accession>A0A096C6K7</accession>
<proteinExistence type="predicted"/>
<organism evidence="3 4">
    <name type="scientific">Prevotella disiens DNF00882</name>
    <dbReference type="NCBI Taxonomy" id="1401075"/>
    <lineage>
        <taxon>Bacteria</taxon>
        <taxon>Pseudomonadati</taxon>
        <taxon>Bacteroidota</taxon>
        <taxon>Bacteroidia</taxon>
        <taxon>Bacteroidales</taxon>
        <taxon>Prevotellaceae</taxon>
        <taxon>Prevotella</taxon>
    </lineage>
</organism>
<feature type="region of interest" description="Disordered" evidence="1">
    <location>
        <begin position="30"/>
        <end position="51"/>
    </location>
</feature>
<dbReference type="GeneID" id="91082301"/>
<dbReference type="RefSeq" id="WP_021670096.1">
    <property type="nucleotide sequence ID" value="NZ_JRNR01000002.1"/>
</dbReference>
<sequence length="159" mass="18515">MKITHYLYILLTFFMLTSCTKIIYEDFDPNNEQHENTEQTNNGEDENQDEKNENVVVSVAEFIQNDYSQKSVWVKGYIVGCCYQNIKNAIWTPPFPYDTSILLADEPGETDSKKVIAIQLKTKEDKETLGLHSNPQLYNEEIKFFGKKQKYLGIWGIKE</sequence>
<dbReference type="AlphaFoldDB" id="A0A096C6K7"/>
<gene>
    <name evidence="3" type="ORF">HMPREF0654_00545</name>
</gene>